<sequence length="145" mass="16941">MTVSRLLLDRLPADFHERLCNWGEVMRSRGGYGVSPTYEICRMLAKQAGKLAEVEEPQKEVDEADGAFIEAAWRNAVYRMLHQHRELLRAHYVQRAYWKATCRAQGIRLREYDDILVRAVGNFEDFVAQYASRVHNRRQDNLTTV</sequence>
<dbReference type="AlphaFoldDB" id="A0A6S6ZNV9"/>
<proteinExistence type="predicted"/>
<organism evidence="1 2">
    <name type="scientific">Achromobacter deleyi</name>
    <dbReference type="NCBI Taxonomy" id="1353891"/>
    <lineage>
        <taxon>Bacteria</taxon>
        <taxon>Pseudomonadati</taxon>
        <taxon>Pseudomonadota</taxon>
        <taxon>Betaproteobacteria</taxon>
        <taxon>Burkholderiales</taxon>
        <taxon>Alcaligenaceae</taxon>
        <taxon>Achromobacter</taxon>
    </lineage>
</organism>
<gene>
    <name evidence="1" type="ORF">LMG3458_02035</name>
</gene>
<protein>
    <submittedName>
        <fullName evidence="1">Uncharacterized protein</fullName>
    </submittedName>
</protein>
<evidence type="ECO:0000313" key="2">
    <source>
        <dbReference type="Proteomes" id="UP000494111"/>
    </source>
</evidence>
<reference evidence="1 2" key="1">
    <citation type="submission" date="2020-04" db="EMBL/GenBank/DDBJ databases">
        <authorList>
            <person name="De Canck E."/>
        </authorList>
    </citation>
    <scope>NUCLEOTIDE SEQUENCE [LARGE SCALE GENOMIC DNA]</scope>
    <source>
        <strain evidence="1 2">LMG 3458</strain>
    </source>
</reference>
<dbReference type="EMBL" id="CADIJO010000005">
    <property type="protein sequence ID" value="CAB3689070.1"/>
    <property type="molecule type" value="Genomic_DNA"/>
</dbReference>
<accession>A0A6S6ZNV9</accession>
<dbReference type="Proteomes" id="UP000494111">
    <property type="component" value="Unassembled WGS sequence"/>
</dbReference>
<name>A0A6S6ZNV9_9BURK</name>
<evidence type="ECO:0000313" key="1">
    <source>
        <dbReference type="EMBL" id="CAB3689070.1"/>
    </source>
</evidence>